<dbReference type="Gene3D" id="3.40.140.10">
    <property type="entry name" value="Cytidine Deaminase, domain 2"/>
    <property type="match status" value="1"/>
</dbReference>
<dbReference type="AlphaFoldDB" id="A0A4P9YVH6"/>
<sequence>MAEINDGVAVDPPGECLPDLHAAHRGPLARNPPGARSTTPVRAHVPHGAIGTRVLTTTTATAPVAYSQPDVRVVLLQSLVAALLKHVCSDAMLPVFGYLGGHASQRVVEGMDMHEQQQQQHRHDYLQCQASDFVASERAVDTLLNEMPAETMGSLERATLLFRDRGLDCIGWYRSVPDAQDFQPTLADVQRQRHMQRQYPWAVGALLAPPPPAEHAASAMADVAPLVHLFRVVPSFLADQYDSAGNIIVAPLPPAMDIASVVVRVPFAFASRAVPDPVLFRRQQHMLMNTLAESRKAHALQQADNEHRRAACAIADAEYDAFLTDFWKSNVVELSRSIEHDFRTLAIHKVHLKRQVADRVRALASLRTKRAQAMTGATSEADAGVHRQQIEWLLGRLTAIDCHCHVSNTTVIAQ</sequence>
<dbReference type="Proteomes" id="UP000278143">
    <property type="component" value="Unassembled WGS sequence"/>
</dbReference>
<evidence type="ECO:0000313" key="1">
    <source>
        <dbReference type="EMBL" id="RKP23805.1"/>
    </source>
</evidence>
<name>A0A4P9YVH6_9FUNG</name>
<evidence type="ECO:0000313" key="2">
    <source>
        <dbReference type="Proteomes" id="UP000278143"/>
    </source>
</evidence>
<proteinExistence type="predicted"/>
<organism evidence="1 2">
    <name type="scientific">Syncephalis pseudoplumigaleata</name>
    <dbReference type="NCBI Taxonomy" id="1712513"/>
    <lineage>
        <taxon>Eukaryota</taxon>
        <taxon>Fungi</taxon>
        <taxon>Fungi incertae sedis</taxon>
        <taxon>Zoopagomycota</taxon>
        <taxon>Zoopagomycotina</taxon>
        <taxon>Zoopagomycetes</taxon>
        <taxon>Zoopagales</taxon>
        <taxon>Piptocephalidaceae</taxon>
        <taxon>Syncephalis</taxon>
    </lineage>
</organism>
<dbReference type="OrthoDB" id="2145297at2759"/>
<protein>
    <submittedName>
        <fullName evidence="1">Uncharacterized protein</fullName>
    </submittedName>
</protein>
<dbReference type="EMBL" id="KZ990672">
    <property type="protein sequence ID" value="RKP23805.1"/>
    <property type="molecule type" value="Genomic_DNA"/>
</dbReference>
<keyword evidence="2" id="KW-1185">Reference proteome</keyword>
<gene>
    <name evidence="1" type="ORF">SYNPS1DRAFT_30439</name>
</gene>
<accession>A0A4P9YVH6</accession>
<reference evidence="2" key="1">
    <citation type="journal article" date="2018" name="Nat. Microbiol.">
        <title>Leveraging single-cell genomics to expand the fungal tree of life.</title>
        <authorList>
            <person name="Ahrendt S.R."/>
            <person name="Quandt C.A."/>
            <person name="Ciobanu D."/>
            <person name="Clum A."/>
            <person name="Salamov A."/>
            <person name="Andreopoulos B."/>
            <person name="Cheng J.F."/>
            <person name="Woyke T."/>
            <person name="Pelin A."/>
            <person name="Henrissat B."/>
            <person name="Reynolds N.K."/>
            <person name="Benny G.L."/>
            <person name="Smith M.E."/>
            <person name="James T.Y."/>
            <person name="Grigoriev I.V."/>
        </authorList>
    </citation>
    <scope>NUCLEOTIDE SEQUENCE [LARGE SCALE GENOMIC DNA]</scope>
    <source>
        <strain evidence="2">Benny S71-1</strain>
    </source>
</reference>